<protein>
    <submittedName>
        <fullName evidence="2">Uncharacterized protein</fullName>
    </submittedName>
</protein>
<dbReference type="KEGG" id="ffu:CLAFUR5_05998"/>
<dbReference type="RefSeq" id="XP_047761822.1">
    <property type="nucleotide sequence ID" value="XM_047905146.1"/>
</dbReference>
<sequence length="173" mass="19476">MKQIGEATPAYVAYRKLKTIPKNAPLFDRTINGGAVVHEGEIFCRLPGLGSRICGAKCGKDQDHLPYHMEQMTEPMIKAPSEDKVHAGRKEAFYDNVLMKDGDYPGKPKERKREAEDDDESDSSGDSGRRELKKYKVSDIPELEDKEVRAKTELARIQHRLAVLKRHQAAKGT</sequence>
<feature type="compositionally biased region" description="Basic and acidic residues" evidence="1">
    <location>
        <begin position="127"/>
        <end position="139"/>
    </location>
</feature>
<dbReference type="EMBL" id="CP090167">
    <property type="protein sequence ID" value="UJO17456.1"/>
    <property type="molecule type" value="Genomic_DNA"/>
</dbReference>
<dbReference type="OrthoDB" id="3644344at2759"/>
<reference evidence="2" key="1">
    <citation type="submission" date="2021-12" db="EMBL/GenBank/DDBJ databases">
        <authorList>
            <person name="Zaccaron A."/>
            <person name="Stergiopoulos I."/>
        </authorList>
    </citation>
    <scope>NUCLEOTIDE SEQUENCE</scope>
    <source>
        <strain evidence="2">Race5_Kim</strain>
    </source>
</reference>
<accession>A0A9Q8LHD3</accession>
<feature type="region of interest" description="Disordered" evidence="1">
    <location>
        <begin position="98"/>
        <end position="148"/>
    </location>
</feature>
<organism evidence="2 3">
    <name type="scientific">Passalora fulva</name>
    <name type="common">Tomato leaf mold</name>
    <name type="synonym">Cladosporium fulvum</name>
    <dbReference type="NCBI Taxonomy" id="5499"/>
    <lineage>
        <taxon>Eukaryota</taxon>
        <taxon>Fungi</taxon>
        <taxon>Dikarya</taxon>
        <taxon>Ascomycota</taxon>
        <taxon>Pezizomycotina</taxon>
        <taxon>Dothideomycetes</taxon>
        <taxon>Dothideomycetidae</taxon>
        <taxon>Mycosphaerellales</taxon>
        <taxon>Mycosphaerellaceae</taxon>
        <taxon>Fulvia</taxon>
    </lineage>
</organism>
<evidence type="ECO:0000313" key="3">
    <source>
        <dbReference type="Proteomes" id="UP000756132"/>
    </source>
</evidence>
<keyword evidence="3" id="KW-1185">Reference proteome</keyword>
<reference evidence="2" key="2">
    <citation type="journal article" date="2022" name="Microb. Genom.">
        <title>A chromosome-scale genome assembly of the tomato pathogen Cladosporium fulvum reveals a compartmentalized genome architecture and the presence of a dispensable chromosome.</title>
        <authorList>
            <person name="Zaccaron A.Z."/>
            <person name="Chen L.H."/>
            <person name="Samaras A."/>
            <person name="Stergiopoulos I."/>
        </authorList>
    </citation>
    <scope>NUCLEOTIDE SEQUENCE</scope>
    <source>
        <strain evidence="2">Race5_Kim</strain>
    </source>
</reference>
<proteinExistence type="predicted"/>
<name>A0A9Q8LHD3_PASFU</name>
<evidence type="ECO:0000256" key="1">
    <source>
        <dbReference type="SAM" id="MobiDB-lite"/>
    </source>
</evidence>
<evidence type="ECO:0000313" key="2">
    <source>
        <dbReference type="EMBL" id="UJO17456.1"/>
    </source>
</evidence>
<dbReference type="AlphaFoldDB" id="A0A9Q8LHD3"/>
<feature type="compositionally biased region" description="Basic and acidic residues" evidence="1">
    <location>
        <begin position="98"/>
        <end position="115"/>
    </location>
</feature>
<dbReference type="Proteomes" id="UP000756132">
    <property type="component" value="Chromosome 5"/>
</dbReference>
<dbReference type="GeneID" id="71985876"/>
<gene>
    <name evidence="2" type="ORF">CLAFUR5_05998</name>
</gene>